<dbReference type="GO" id="GO:0016853">
    <property type="term" value="F:isomerase activity"/>
    <property type="evidence" value="ECO:0007669"/>
    <property type="project" value="UniProtKB-KW"/>
</dbReference>
<dbReference type="RefSeq" id="WP_123666392.1">
    <property type="nucleotide sequence ID" value="NZ_RJKE01000001.1"/>
</dbReference>
<evidence type="ECO:0000313" key="2">
    <source>
        <dbReference type="EMBL" id="ROO87057.1"/>
    </source>
</evidence>
<organism evidence="2 3">
    <name type="scientific">Actinocorallia herbida</name>
    <dbReference type="NCBI Taxonomy" id="58109"/>
    <lineage>
        <taxon>Bacteria</taxon>
        <taxon>Bacillati</taxon>
        <taxon>Actinomycetota</taxon>
        <taxon>Actinomycetes</taxon>
        <taxon>Streptosporangiales</taxon>
        <taxon>Thermomonosporaceae</taxon>
        <taxon>Actinocorallia</taxon>
    </lineage>
</organism>
<dbReference type="Proteomes" id="UP000272400">
    <property type="component" value="Unassembled WGS sequence"/>
</dbReference>
<evidence type="ECO:0000313" key="3">
    <source>
        <dbReference type="Proteomes" id="UP000272400"/>
    </source>
</evidence>
<evidence type="ECO:0000259" key="1">
    <source>
        <dbReference type="Pfam" id="PF12680"/>
    </source>
</evidence>
<gene>
    <name evidence="2" type="ORF">EDD29_4646</name>
</gene>
<dbReference type="Gene3D" id="3.10.450.50">
    <property type="match status" value="1"/>
</dbReference>
<dbReference type="EMBL" id="RJKE01000001">
    <property type="protein sequence ID" value="ROO87057.1"/>
    <property type="molecule type" value="Genomic_DNA"/>
</dbReference>
<accession>A0A3N1D0K7</accession>
<keyword evidence="3" id="KW-1185">Reference proteome</keyword>
<dbReference type="InterPro" id="IPR037401">
    <property type="entry name" value="SnoaL-like"/>
</dbReference>
<sequence>MSRATAAAFFAAIESGDIDAVRALYAPDAVIWHNDDLVEQTVEENLMVLGGLQRIARHLRYEILRQADTGDGVLQQHILHVGLPDGRDFGLNVAIYVQVKDGRVTRIEEYLDSAQRAHISRFREALAD</sequence>
<keyword evidence="2" id="KW-0413">Isomerase</keyword>
<protein>
    <submittedName>
        <fullName evidence="2">Ketosteroid isomerase-like protein</fullName>
    </submittedName>
</protein>
<feature type="domain" description="SnoaL-like" evidence="1">
    <location>
        <begin position="7"/>
        <end position="107"/>
    </location>
</feature>
<name>A0A3N1D0K7_9ACTN</name>
<dbReference type="SUPFAM" id="SSF54427">
    <property type="entry name" value="NTF2-like"/>
    <property type="match status" value="1"/>
</dbReference>
<proteinExistence type="predicted"/>
<dbReference type="Pfam" id="PF12680">
    <property type="entry name" value="SnoaL_2"/>
    <property type="match status" value="1"/>
</dbReference>
<reference evidence="2 3" key="1">
    <citation type="submission" date="2018-11" db="EMBL/GenBank/DDBJ databases">
        <title>Sequencing the genomes of 1000 actinobacteria strains.</title>
        <authorList>
            <person name="Klenk H.-P."/>
        </authorList>
    </citation>
    <scope>NUCLEOTIDE SEQUENCE [LARGE SCALE GENOMIC DNA]</scope>
    <source>
        <strain evidence="2 3">DSM 44254</strain>
    </source>
</reference>
<dbReference type="AlphaFoldDB" id="A0A3N1D0K7"/>
<comment type="caution">
    <text evidence="2">The sequence shown here is derived from an EMBL/GenBank/DDBJ whole genome shotgun (WGS) entry which is preliminary data.</text>
</comment>
<dbReference type="OrthoDB" id="7207122at2"/>
<dbReference type="InterPro" id="IPR032710">
    <property type="entry name" value="NTF2-like_dom_sf"/>
</dbReference>